<evidence type="ECO:0000313" key="5">
    <source>
        <dbReference type="Proteomes" id="UP001310594"/>
    </source>
</evidence>
<evidence type="ECO:0000259" key="2">
    <source>
        <dbReference type="Pfam" id="PF13188"/>
    </source>
</evidence>
<proteinExistence type="predicted"/>
<accession>A0AAN7W500</accession>
<comment type="caution">
    <text evidence="4">The sequence shown here is derived from an EMBL/GenBank/DDBJ whole genome shotgun (WGS) entry which is preliminary data.</text>
</comment>
<feature type="domain" description="PAS-like" evidence="3">
    <location>
        <begin position="6"/>
        <end position="107"/>
    </location>
</feature>
<reference evidence="4" key="1">
    <citation type="submission" date="2023-08" db="EMBL/GenBank/DDBJ databases">
        <title>Black Yeasts Isolated from many extreme environments.</title>
        <authorList>
            <person name="Coleine C."/>
            <person name="Stajich J.E."/>
            <person name="Selbmann L."/>
        </authorList>
    </citation>
    <scope>NUCLEOTIDE SEQUENCE</scope>
    <source>
        <strain evidence="4">CCFEE 5810</strain>
    </source>
</reference>
<name>A0AAN7W500_9PEZI</name>
<evidence type="ECO:0008006" key="6">
    <source>
        <dbReference type="Google" id="ProtNLM"/>
    </source>
</evidence>
<dbReference type="Proteomes" id="UP001310594">
    <property type="component" value="Unassembled WGS sequence"/>
</dbReference>
<gene>
    <name evidence="4" type="ORF">LTR97_011449</name>
</gene>
<dbReference type="Pfam" id="PF26131">
    <property type="entry name" value="PAS-like"/>
    <property type="match status" value="1"/>
</dbReference>
<dbReference type="InterPro" id="IPR035965">
    <property type="entry name" value="PAS-like_dom_sf"/>
</dbReference>
<dbReference type="InterPro" id="IPR058846">
    <property type="entry name" value="PAS-like"/>
</dbReference>
<dbReference type="EMBL" id="JAVRQU010000021">
    <property type="protein sequence ID" value="KAK5691456.1"/>
    <property type="molecule type" value="Genomic_DNA"/>
</dbReference>
<dbReference type="CDD" id="cd00130">
    <property type="entry name" value="PAS"/>
    <property type="match status" value="1"/>
</dbReference>
<organism evidence="4 5">
    <name type="scientific">Elasticomyces elasticus</name>
    <dbReference type="NCBI Taxonomy" id="574655"/>
    <lineage>
        <taxon>Eukaryota</taxon>
        <taxon>Fungi</taxon>
        <taxon>Dikarya</taxon>
        <taxon>Ascomycota</taxon>
        <taxon>Pezizomycotina</taxon>
        <taxon>Dothideomycetes</taxon>
        <taxon>Dothideomycetidae</taxon>
        <taxon>Mycosphaerellales</taxon>
        <taxon>Teratosphaeriaceae</taxon>
        <taxon>Elasticomyces</taxon>
    </lineage>
</organism>
<feature type="region of interest" description="Disordered" evidence="1">
    <location>
        <begin position="135"/>
        <end position="164"/>
    </location>
</feature>
<dbReference type="AlphaFoldDB" id="A0AAN7W500"/>
<evidence type="ECO:0000313" key="4">
    <source>
        <dbReference type="EMBL" id="KAK5691456.1"/>
    </source>
</evidence>
<sequence length="360" mass="40209">MDSVIPCDWLDADPRPTCVLDLRKCERNGEPHVESSNRALREQSHLLAAVLDRPSADDSGARARVWAWMIRDRDGGGVAGSCEWIAGSQLYAYTVKQRWRVIQWQSAVERAFVDHKMNVVPGSGSAQNKRVLANNDNDMDTATNGMPEDGLPVEPSARSDPHPEQELLADRNNVTEKLANTLTMIEMVDVGMFDYNTEGKLLHANEAFYKLSGHPRPSEAKEFSWLDCVFPEDRDYVFGFWGGLLAGETCNFEMKWKRPAAAMPNGEEDINGQWVLAACVPTRNEDDGTIRSISGCITDIAAQKRSQQDALKKAEALERAYASEKRFTRFAESARVGIYQFDLDFTVDLSRLSNAVKTIG</sequence>
<protein>
    <recommendedName>
        <fullName evidence="6">PAC domain-containing protein</fullName>
    </recommendedName>
</protein>
<evidence type="ECO:0000259" key="3">
    <source>
        <dbReference type="Pfam" id="PF26131"/>
    </source>
</evidence>
<dbReference type="Pfam" id="PF13188">
    <property type="entry name" value="PAS_8"/>
    <property type="match status" value="1"/>
</dbReference>
<evidence type="ECO:0000256" key="1">
    <source>
        <dbReference type="SAM" id="MobiDB-lite"/>
    </source>
</evidence>
<feature type="domain" description="PAS" evidence="2">
    <location>
        <begin position="183"/>
        <end position="235"/>
    </location>
</feature>
<dbReference type="SUPFAM" id="SSF55785">
    <property type="entry name" value="PYP-like sensor domain (PAS domain)"/>
    <property type="match status" value="1"/>
</dbReference>
<dbReference type="Gene3D" id="3.30.450.20">
    <property type="entry name" value="PAS domain"/>
    <property type="match status" value="1"/>
</dbReference>
<dbReference type="InterPro" id="IPR000014">
    <property type="entry name" value="PAS"/>
</dbReference>
<feature type="compositionally biased region" description="Low complexity" evidence="1">
    <location>
        <begin position="135"/>
        <end position="144"/>
    </location>
</feature>